<protein>
    <submittedName>
        <fullName evidence="3">Uncharacterized protein</fullName>
    </submittedName>
</protein>
<accession>A0A1M2V5M7</accession>
<dbReference type="Proteomes" id="UP000184267">
    <property type="component" value="Unassembled WGS sequence"/>
</dbReference>
<dbReference type="STRING" id="154538.A0A1M2V5M7"/>
<dbReference type="EMBL" id="MNAD01001642">
    <property type="protein sequence ID" value="OJT02930.1"/>
    <property type="molecule type" value="Genomic_DNA"/>
</dbReference>
<dbReference type="OrthoDB" id="19394at2759"/>
<dbReference type="Pfam" id="PF14613">
    <property type="entry name" value="HAM1_C"/>
    <property type="match status" value="1"/>
</dbReference>
<feature type="domain" description="HAM1-like C-terminal" evidence="1">
    <location>
        <begin position="475"/>
        <end position="532"/>
    </location>
</feature>
<dbReference type="PANTHER" id="PTHR31138:SF1">
    <property type="entry name" value="PDZ DOMAIN-CONTAINING PROTEIN"/>
    <property type="match status" value="1"/>
</dbReference>
<evidence type="ECO:0000313" key="3">
    <source>
        <dbReference type="EMBL" id="OJT02930.1"/>
    </source>
</evidence>
<feature type="domain" description="HAM1-like N-terminal" evidence="2">
    <location>
        <begin position="134"/>
        <end position="446"/>
    </location>
</feature>
<dbReference type="InterPro" id="IPR045967">
    <property type="entry name" value="HAM1-like_N"/>
</dbReference>
<dbReference type="Pfam" id="PF19343">
    <property type="entry name" value="HAM1_N"/>
    <property type="match status" value="1"/>
</dbReference>
<dbReference type="InterPro" id="IPR027842">
    <property type="entry name" value="HAM1-like_C"/>
</dbReference>
<keyword evidence="4" id="KW-1185">Reference proteome</keyword>
<dbReference type="AlphaFoldDB" id="A0A1M2V5M7"/>
<evidence type="ECO:0000259" key="1">
    <source>
        <dbReference type="Pfam" id="PF14613"/>
    </source>
</evidence>
<evidence type="ECO:0000313" key="4">
    <source>
        <dbReference type="Proteomes" id="UP000184267"/>
    </source>
</evidence>
<organism evidence="3 4">
    <name type="scientific">Trametes pubescens</name>
    <name type="common">White-rot fungus</name>
    <dbReference type="NCBI Taxonomy" id="154538"/>
    <lineage>
        <taxon>Eukaryota</taxon>
        <taxon>Fungi</taxon>
        <taxon>Dikarya</taxon>
        <taxon>Basidiomycota</taxon>
        <taxon>Agaricomycotina</taxon>
        <taxon>Agaricomycetes</taxon>
        <taxon>Polyporales</taxon>
        <taxon>Polyporaceae</taxon>
        <taxon>Trametes</taxon>
    </lineage>
</organism>
<comment type="caution">
    <text evidence="3">The sequence shown here is derived from an EMBL/GenBank/DDBJ whole genome shotgun (WGS) entry which is preliminary data.</text>
</comment>
<proteinExistence type="predicted"/>
<gene>
    <name evidence="3" type="ORF">TRAPUB_6514</name>
</gene>
<sequence length="592" mass="65844">MGVDTDQATQDACAVAYAAHTLVNTRWEDVSHEGRSVFHDFASFMRLALADAADYVGESAQNAAGALREVDRDVQNGERNELGVKRKAEAEHQDSDARAKFERTMDSTKEAGSKVIGAGQVAVATDAYYKICDSAQNDEDYHKSISTIFDLAEKWINRSLDAAGNVNQATSLDAFIDDPTPETHLINGLDGFFGAFRLCGGGIQQDPDVRRWVDAFIAHLRKSLDEAGYARSEKAQKQSDKLRKEWRELLDKDSDKGRKWKEHVAALKREASEFQTAIDQDADLRAVRCAHWKLGEDLENGLLVAGSMGSQSLMERAPWFWQDVFNVYLPKLVGMVKDISIPRTEYKDEDEFVLEDLDISTFSLPPGHAYIRDITDIDIQAPSAGQTNTTVGALTRVYPQGLQIQLKEVSFYYKDKTASIGPADFTGILEFTLPPQGIDVDIVVRNIPNSPEGLKERKRRYAFVEIQRVDVKVTEDVELSVKESNHQILVSVFRPITLSCLRDALQTVLEAQLRASLQWADVFAWDVGRRAEVFSDAGLSRGASLVAGFWSEIGHPQKGGRGLLAGWRATGTGVIKKPHSAYEKDSFEETVF</sequence>
<evidence type="ECO:0000259" key="2">
    <source>
        <dbReference type="Pfam" id="PF19343"/>
    </source>
</evidence>
<dbReference type="PANTHER" id="PTHR31138">
    <property type="entry name" value="CHROMOSOME 19, WHOLE GENOME SHOTGUN SEQUENCE"/>
    <property type="match status" value="1"/>
</dbReference>
<reference evidence="3 4" key="1">
    <citation type="submission" date="2016-10" db="EMBL/GenBank/DDBJ databases">
        <title>Genome sequence of the basidiomycete white-rot fungus Trametes pubescens.</title>
        <authorList>
            <person name="Makela M.R."/>
            <person name="Granchi Z."/>
            <person name="Peng M."/>
            <person name="De Vries R.P."/>
            <person name="Grigoriev I."/>
            <person name="Riley R."/>
            <person name="Hilden K."/>
        </authorList>
    </citation>
    <scope>NUCLEOTIDE SEQUENCE [LARGE SCALE GENOMIC DNA]</scope>
    <source>
        <strain evidence="3 4">FBCC735</strain>
    </source>
</reference>
<name>A0A1M2V5M7_TRAPU</name>